<protein>
    <submittedName>
        <fullName evidence="2">Nitrite reductase</fullName>
    </submittedName>
</protein>
<feature type="chain" id="PRO_5020604196" evidence="1">
    <location>
        <begin position="28"/>
        <end position="420"/>
    </location>
</feature>
<organism evidence="2 3">
    <name type="scientific">Phytopseudomonas dryadis</name>
    <dbReference type="NCBI Taxonomy" id="2487520"/>
    <lineage>
        <taxon>Bacteria</taxon>
        <taxon>Pseudomonadati</taxon>
        <taxon>Pseudomonadota</taxon>
        <taxon>Gammaproteobacteria</taxon>
        <taxon>Pseudomonadales</taxon>
        <taxon>Pseudomonadaceae</taxon>
        <taxon>Phytopseudomonas</taxon>
    </lineage>
</organism>
<dbReference type="RefSeq" id="WP_131197593.1">
    <property type="nucleotide sequence ID" value="NZ_QJUL01000007.1"/>
</dbReference>
<comment type="caution">
    <text evidence="2">The sequence shown here is derived from an EMBL/GenBank/DDBJ whole genome shotgun (WGS) entry which is preliminary data.</text>
</comment>
<accession>A0A4Q9R4X7</accession>
<evidence type="ECO:0000313" key="2">
    <source>
        <dbReference type="EMBL" id="TBU95576.1"/>
    </source>
</evidence>
<evidence type="ECO:0000256" key="1">
    <source>
        <dbReference type="SAM" id="SignalP"/>
    </source>
</evidence>
<feature type="signal peptide" evidence="1">
    <location>
        <begin position="1"/>
        <end position="27"/>
    </location>
</feature>
<keyword evidence="1" id="KW-0732">Signal</keyword>
<proteinExistence type="predicted"/>
<dbReference type="EMBL" id="QJUL01000007">
    <property type="protein sequence ID" value="TBU95576.1"/>
    <property type="molecule type" value="Genomic_DNA"/>
</dbReference>
<name>A0A4Q9R4X7_9GAMM</name>
<reference evidence="2 3" key="1">
    <citation type="submission" date="2018-06" db="EMBL/GenBank/DDBJ databases">
        <title>Three novel Pseudomonas species isolated from symptomatic oak.</title>
        <authorList>
            <person name="Bueno-Gonzalez V."/>
            <person name="Brady C."/>
        </authorList>
    </citation>
    <scope>NUCLEOTIDE SEQUENCE [LARGE SCALE GENOMIC DNA]</scope>
    <source>
        <strain evidence="2 3">P6B</strain>
    </source>
</reference>
<dbReference type="OrthoDB" id="672290at2"/>
<evidence type="ECO:0000313" key="3">
    <source>
        <dbReference type="Proteomes" id="UP000293172"/>
    </source>
</evidence>
<dbReference type="InterPro" id="IPR058087">
    <property type="entry name" value="XAC2610_dom"/>
</dbReference>
<dbReference type="NCBIfam" id="NF047539">
    <property type="entry name" value="XAC2610_fam"/>
    <property type="match status" value="1"/>
</dbReference>
<sequence length="420" mass="46963">MRAISGFLSCFPFILALVWLPAMPVNAAQVPASSVEFPVWSRSWDGTLGSRQVEIMLNRIADGLSGSYCYQPCKAQTRSQLVLTGRMRGEGAELTERDSGHGADTTGIWHIESLQDGITGTWTSPNGKRTLPLALRQIHTQDDLTARFPYEIRLLADSLPGEEDDDCNTPPLVSAIRLYKDGTLFQTLETESERTCSIFTPALVDANFDGWPDLSLALFLPAGPNIPQQTWLYDATTARFADAPASLQAISSAEFDPVHRTVYSYWRASCCEHGVSTYRWKGSEVEEVETRSSYFLPLLDGATRRLCYIAPSYGDGFIEFASRVEQTADGRLRLRQIDPKTCDIDDGALLERMYIDIWKPDPRGQKPTLLRTEEIAWKPTQTPAGQRYCPEVPFFDSGHVRRMVFSENPGLCREEGSPQE</sequence>
<gene>
    <name evidence="2" type="ORF">DNK44_06525</name>
</gene>
<dbReference type="Proteomes" id="UP000293172">
    <property type="component" value="Unassembled WGS sequence"/>
</dbReference>
<dbReference type="AlphaFoldDB" id="A0A4Q9R4X7"/>